<dbReference type="EMBL" id="AP022599">
    <property type="protein sequence ID" value="BBY83375.1"/>
    <property type="molecule type" value="Genomic_DNA"/>
</dbReference>
<dbReference type="Proteomes" id="UP000467252">
    <property type="component" value="Chromosome"/>
</dbReference>
<dbReference type="AlphaFoldDB" id="A0A7I7UPM0"/>
<keyword evidence="2" id="KW-1185">Reference proteome</keyword>
<evidence type="ECO:0000313" key="1">
    <source>
        <dbReference type="EMBL" id="BBY83375.1"/>
    </source>
</evidence>
<name>A0A7I7UPM0_MYCPV</name>
<gene>
    <name evidence="1" type="ORF">MPUL_45330</name>
</gene>
<protein>
    <submittedName>
        <fullName evidence="1">Uncharacterized protein</fullName>
    </submittedName>
</protein>
<accession>A0A7I7UPM0</accession>
<evidence type="ECO:0000313" key="2">
    <source>
        <dbReference type="Proteomes" id="UP000467252"/>
    </source>
</evidence>
<proteinExistence type="predicted"/>
<organism evidence="1 2">
    <name type="scientific">Mycolicibacterium pulveris</name>
    <name type="common">Mycobacterium pulveris</name>
    <dbReference type="NCBI Taxonomy" id="36813"/>
    <lineage>
        <taxon>Bacteria</taxon>
        <taxon>Bacillati</taxon>
        <taxon>Actinomycetota</taxon>
        <taxon>Actinomycetes</taxon>
        <taxon>Mycobacteriales</taxon>
        <taxon>Mycobacteriaceae</taxon>
        <taxon>Mycolicibacterium</taxon>
    </lineage>
</organism>
<reference evidence="1 2" key="1">
    <citation type="journal article" date="2019" name="Emerg. Microbes Infect.">
        <title>Comprehensive subspecies identification of 175 nontuberculous mycobacteria species based on 7547 genomic profiles.</title>
        <authorList>
            <person name="Matsumoto Y."/>
            <person name="Kinjo T."/>
            <person name="Motooka D."/>
            <person name="Nabeya D."/>
            <person name="Jung N."/>
            <person name="Uechi K."/>
            <person name="Horii T."/>
            <person name="Iida T."/>
            <person name="Fujita J."/>
            <person name="Nakamura S."/>
        </authorList>
    </citation>
    <scope>NUCLEOTIDE SEQUENCE [LARGE SCALE GENOMIC DNA]</scope>
    <source>
        <strain evidence="1 2">JCM 6370</strain>
    </source>
</reference>
<sequence length="251" mass="27415">MPGMTKTPTPSEAAAAVTRNATLPPGDDERFVGYGVMGLPFRSGHYLALRDFPATSFSPAYRSVWHRDPSGQWSFYATTPGQQSCSRYFRAATTQDAIQCDIDVAWLTPWSLLVQIAGLLDWTIELKTTPATRLMSGIGRRLPSWTWTNPSALAAIGRAAGPVLRSGQVRLSGLAPNGQRFMIAPTQLWAVARSCASWRGEDLGPTGPLDRQARLADFRPPQRGIFVVGSGHFESFDPARHRAAESTISIR</sequence>